<sequence>YSRTTSQKLDEFDLPTLDLSEEQNTEELSRMEIHQLHVNIRTQNNHNYNFSNYLLSIRNGTEPTYNNKMIRIPNYMVIPWKNEKSLQALIEYIYPNLTEHHLDISYFTECAILAAKNEYIDHINDMILDQTPGDIITYKSYDSVPDDT</sequence>
<feature type="non-terminal residue" evidence="1">
    <location>
        <position position="1"/>
    </location>
</feature>
<proteinExistence type="predicted"/>
<reference evidence="1" key="1">
    <citation type="submission" date="2021-06" db="EMBL/GenBank/DDBJ databases">
        <authorList>
            <person name="Kallberg Y."/>
            <person name="Tangrot J."/>
            <person name="Rosling A."/>
        </authorList>
    </citation>
    <scope>NUCLEOTIDE SEQUENCE</scope>
    <source>
        <strain evidence="1">MA461A</strain>
    </source>
</reference>
<accession>A0ACA9S8P8</accession>
<protein>
    <submittedName>
        <fullName evidence="1">29340_t:CDS:1</fullName>
    </submittedName>
</protein>
<evidence type="ECO:0000313" key="2">
    <source>
        <dbReference type="Proteomes" id="UP000789920"/>
    </source>
</evidence>
<gene>
    <name evidence="1" type="ORF">RPERSI_LOCUS27773</name>
</gene>
<comment type="caution">
    <text evidence="1">The sequence shown here is derived from an EMBL/GenBank/DDBJ whole genome shotgun (WGS) entry which is preliminary data.</text>
</comment>
<evidence type="ECO:0000313" key="1">
    <source>
        <dbReference type="EMBL" id="CAG8830328.1"/>
    </source>
</evidence>
<name>A0ACA9S8P8_9GLOM</name>
<organism evidence="1 2">
    <name type="scientific">Racocetra persica</name>
    <dbReference type="NCBI Taxonomy" id="160502"/>
    <lineage>
        <taxon>Eukaryota</taxon>
        <taxon>Fungi</taxon>
        <taxon>Fungi incertae sedis</taxon>
        <taxon>Mucoromycota</taxon>
        <taxon>Glomeromycotina</taxon>
        <taxon>Glomeromycetes</taxon>
        <taxon>Diversisporales</taxon>
        <taxon>Gigasporaceae</taxon>
        <taxon>Racocetra</taxon>
    </lineage>
</organism>
<keyword evidence="2" id="KW-1185">Reference proteome</keyword>
<feature type="non-terminal residue" evidence="1">
    <location>
        <position position="148"/>
    </location>
</feature>
<dbReference type="EMBL" id="CAJVQC010098934">
    <property type="protein sequence ID" value="CAG8830328.1"/>
    <property type="molecule type" value="Genomic_DNA"/>
</dbReference>
<dbReference type="Proteomes" id="UP000789920">
    <property type="component" value="Unassembled WGS sequence"/>
</dbReference>